<evidence type="ECO:0008006" key="9">
    <source>
        <dbReference type="Google" id="ProtNLM"/>
    </source>
</evidence>
<evidence type="ECO:0000259" key="6">
    <source>
        <dbReference type="PROSITE" id="PS51439"/>
    </source>
</evidence>
<dbReference type="PROSITE" id="PS50848">
    <property type="entry name" value="START"/>
    <property type="match status" value="1"/>
</dbReference>
<evidence type="ECO:0000256" key="3">
    <source>
        <dbReference type="ARBA" id="ARBA00023136"/>
    </source>
</evidence>
<dbReference type="GO" id="GO:0005765">
    <property type="term" value="C:lysosomal membrane"/>
    <property type="evidence" value="ECO:0007669"/>
    <property type="project" value="TreeGrafter"/>
</dbReference>
<keyword evidence="2 4" id="KW-0812">Transmembrane</keyword>
<organism evidence="7 8">
    <name type="scientific">Rhynocoris fuscipes</name>
    <dbReference type="NCBI Taxonomy" id="488301"/>
    <lineage>
        <taxon>Eukaryota</taxon>
        <taxon>Metazoa</taxon>
        <taxon>Ecdysozoa</taxon>
        <taxon>Arthropoda</taxon>
        <taxon>Hexapoda</taxon>
        <taxon>Insecta</taxon>
        <taxon>Pterygota</taxon>
        <taxon>Neoptera</taxon>
        <taxon>Paraneoptera</taxon>
        <taxon>Hemiptera</taxon>
        <taxon>Heteroptera</taxon>
        <taxon>Panheteroptera</taxon>
        <taxon>Cimicomorpha</taxon>
        <taxon>Reduviidae</taxon>
        <taxon>Harpactorinae</taxon>
        <taxon>Harpactorini</taxon>
        <taxon>Rhynocoris</taxon>
    </lineage>
</organism>
<dbReference type="InterPro" id="IPR023393">
    <property type="entry name" value="START-like_dom_sf"/>
</dbReference>
<keyword evidence="3 4" id="KW-0472">Membrane</keyword>
<feature type="transmembrane region" description="Helical" evidence="4">
    <location>
        <begin position="144"/>
        <end position="166"/>
    </location>
</feature>
<comment type="subcellular location">
    <subcellularLocation>
        <location evidence="1">Membrane</location>
        <topology evidence="1">Multi-pass membrane protein</topology>
    </subcellularLocation>
</comment>
<feature type="domain" description="MENTAL" evidence="6">
    <location>
        <begin position="66"/>
        <end position="241"/>
    </location>
</feature>
<evidence type="ECO:0000256" key="1">
    <source>
        <dbReference type="ARBA" id="ARBA00004141"/>
    </source>
</evidence>
<keyword evidence="4" id="KW-1133">Transmembrane helix</keyword>
<dbReference type="GO" id="GO:0031902">
    <property type="term" value="C:late endosome membrane"/>
    <property type="evidence" value="ECO:0007669"/>
    <property type="project" value="TreeGrafter"/>
</dbReference>
<comment type="caution">
    <text evidence="7">The sequence shown here is derived from an EMBL/GenBank/DDBJ whole genome shotgun (WGS) entry which is preliminary data.</text>
</comment>
<protein>
    <recommendedName>
        <fullName evidence="9">StAR-related lipid transfer protein 3</fullName>
    </recommendedName>
</protein>
<evidence type="ECO:0000259" key="5">
    <source>
        <dbReference type="PROSITE" id="PS50848"/>
    </source>
</evidence>
<dbReference type="SMART" id="SM00234">
    <property type="entry name" value="START"/>
    <property type="match status" value="1"/>
</dbReference>
<proteinExistence type="predicted"/>
<dbReference type="Pfam" id="PF01852">
    <property type="entry name" value="START"/>
    <property type="match status" value="1"/>
</dbReference>
<gene>
    <name evidence="7" type="ORF">O3M35_010126</name>
</gene>
<dbReference type="GO" id="GO:0008289">
    <property type="term" value="F:lipid binding"/>
    <property type="evidence" value="ECO:0007669"/>
    <property type="project" value="InterPro"/>
</dbReference>
<dbReference type="GO" id="GO:0005789">
    <property type="term" value="C:endoplasmic reticulum membrane"/>
    <property type="evidence" value="ECO:0007669"/>
    <property type="project" value="TreeGrafter"/>
</dbReference>
<dbReference type="Proteomes" id="UP001461498">
    <property type="component" value="Unassembled WGS sequence"/>
</dbReference>
<sequence length="481" mass="54263">MNQNINQISSIIDVLPQNNPANLAAVSGNIQTPNIIYSNHGPHCASCQQLASSSEISRTRYRDGTMSSVRRFFCLFVTFDLLLTCLIWLMTLVLTGEFNFYDVIRKEILHYCIKTSSFDIVMASAARFIILLLFYALLRINHWIIVAITTASTCFFLVAKVCLYEWDMTSNQVLQVMLILSSFIVSWAEAWLLDIRVIPHEKAAANEYNERTPLLRNYPNIHSHLDALSESIVSFYSPAESPDDSGDEFERPPRKIRTVKPCSTNENYHTKGEEILESAWQILKSDKWIFETDTAEGDTIYSQVTGKGHKIFRLCGTLNVPATVLQEILFNKIEDFPKWNPTIKEARIVQVLDSCTDITSQISCGAGKGLISCREFVTLRFCKAKYDHIIIANASITWPALSTDTSIIRGENGPGCWAIKAISENQSSVEWLLNTKINGWLPQYAVDSALAGVMIDTMSYLRKFTSIISQNKDIIYENANG</sequence>
<dbReference type="PANTHER" id="PTHR46121:SF4">
    <property type="entry name" value="STEROIDOGENIC ACUTE REGULATORY PROTEIN-LIKE"/>
    <property type="match status" value="1"/>
</dbReference>
<dbReference type="AlphaFoldDB" id="A0AAW1D380"/>
<dbReference type="PROSITE" id="PS51439">
    <property type="entry name" value="MENTAL"/>
    <property type="match status" value="1"/>
</dbReference>
<evidence type="ECO:0000256" key="2">
    <source>
        <dbReference type="ARBA" id="ARBA00022692"/>
    </source>
</evidence>
<feature type="transmembrane region" description="Helical" evidence="4">
    <location>
        <begin position="72"/>
        <end position="96"/>
    </location>
</feature>
<reference evidence="7 8" key="1">
    <citation type="submission" date="2022-12" db="EMBL/GenBank/DDBJ databases">
        <title>Chromosome-level genome assembly of true bugs.</title>
        <authorList>
            <person name="Ma L."/>
            <person name="Li H."/>
        </authorList>
    </citation>
    <scope>NUCLEOTIDE SEQUENCE [LARGE SCALE GENOMIC DNA]</scope>
    <source>
        <strain evidence="7">Lab_2022b</strain>
    </source>
</reference>
<feature type="transmembrane region" description="Helical" evidence="4">
    <location>
        <begin position="172"/>
        <end position="193"/>
    </location>
</feature>
<dbReference type="Pfam" id="PF10457">
    <property type="entry name" value="MENTAL"/>
    <property type="match status" value="1"/>
</dbReference>
<feature type="domain" description="START" evidence="5">
    <location>
        <begin position="277"/>
        <end position="470"/>
    </location>
</feature>
<dbReference type="EMBL" id="JAPXFL010000007">
    <property type="protein sequence ID" value="KAK9503598.1"/>
    <property type="molecule type" value="Genomic_DNA"/>
</dbReference>
<dbReference type="GO" id="GO:0099044">
    <property type="term" value="P:vesicle tethering to endoplasmic reticulum"/>
    <property type="evidence" value="ECO:0007669"/>
    <property type="project" value="TreeGrafter"/>
</dbReference>
<evidence type="ECO:0000313" key="7">
    <source>
        <dbReference type="EMBL" id="KAK9503598.1"/>
    </source>
</evidence>
<keyword evidence="8" id="KW-1185">Reference proteome</keyword>
<dbReference type="PANTHER" id="PTHR46121">
    <property type="entry name" value="STEROIDOGENIC ACUTE REGULATORY PROTEIN-LIKE"/>
    <property type="match status" value="1"/>
</dbReference>
<dbReference type="SUPFAM" id="SSF55961">
    <property type="entry name" value="Bet v1-like"/>
    <property type="match status" value="1"/>
</dbReference>
<dbReference type="InterPro" id="IPR051869">
    <property type="entry name" value="STARD3"/>
</dbReference>
<evidence type="ECO:0000313" key="8">
    <source>
        <dbReference type="Proteomes" id="UP001461498"/>
    </source>
</evidence>
<dbReference type="Gene3D" id="3.30.530.20">
    <property type="match status" value="1"/>
</dbReference>
<dbReference type="InterPro" id="IPR019498">
    <property type="entry name" value="MENTAL"/>
</dbReference>
<dbReference type="GO" id="GO:0140284">
    <property type="term" value="C:endoplasmic reticulum-endosome membrane contact site"/>
    <property type="evidence" value="ECO:0007669"/>
    <property type="project" value="TreeGrafter"/>
</dbReference>
<accession>A0AAW1D380</accession>
<feature type="transmembrane region" description="Helical" evidence="4">
    <location>
        <begin position="116"/>
        <end position="137"/>
    </location>
</feature>
<dbReference type="InterPro" id="IPR002913">
    <property type="entry name" value="START_lipid-bd_dom"/>
</dbReference>
<name>A0AAW1D380_9HEMI</name>
<evidence type="ECO:0000256" key="4">
    <source>
        <dbReference type="SAM" id="Phobius"/>
    </source>
</evidence>